<dbReference type="InterPro" id="IPR025110">
    <property type="entry name" value="AMP-bd_C"/>
</dbReference>
<dbReference type="GO" id="GO:0004467">
    <property type="term" value="F:long-chain fatty acid-CoA ligase activity"/>
    <property type="evidence" value="ECO:0007669"/>
    <property type="project" value="UniProtKB-EC"/>
</dbReference>
<keyword evidence="3" id="KW-0436">Ligase</keyword>
<evidence type="ECO:0000313" key="3">
    <source>
        <dbReference type="EMBL" id="UUP19998.1"/>
    </source>
</evidence>
<dbReference type="InterPro" id="IPR000873">
    <property type="entry name" value="AMP-dep_synth/lig_dom"/>
</dbReference>
<feature type="domain" description="AMP-dependent synthetase/ligase" evidence="1">
    <location>
        <begin position="12"/>
        <end position="373"/>
    </location>
</feature>
<dbReference type="Pfam" id="PF00501">
    <property type="entry name" value="AMP-binding"/>
    <property type="match status" value="1"/>
</dbReference>
<evidence type="ECO:0000259" key="1">
    <source>
        <dbReference type="Pfam" id="PF00501"/>
    </source>
</evidence>
<dbReference type="PROSITE" id="PS00455">
    <property type="entry name" value="AMP_BINDING"/>
    <property type="match status" value="1"/>
</dbReference>
<dbReference type="Gene3D" id="3.30.300.30">
    <property type="match status" value="1"/>
</dbReference>
<dbReference type="Proteomes" id="UP001342418">
    <property type="component" value="Plasmid p1536_2"/>
</dbReference>
<protein>
    <submittedName>
        <fullName evidence="3">Long-chain-fatty-acid--CoA ligase</fullName>
        <ecNumber evidence="3">6.2.1.3</ecNumber>
    </submittedName>
</protein>
<dbReference type="EC" id="6.2.1.3" evidence="3"/>
<dbReference type="InterPro" id="IPR045851">
    <property type="entry name" value="AMP-bd_C_sf"/>
</dbReference>
<sequence length="527" mass="58017">MILPATMLARISRNYAGKTAYHCGSVSRAWAEMNDRSGRLAAGLFSHGITKGDSVVILGKDSVEVFEHYFACMKAGFVRVSINWRYAAAEIAHILEDCDAKVVLVQAGFVDVLRDALEIGGLLDDCTLIGFGEGHGLEEDYDRLIAGSVPLEPQDLLPEEPLVISYTSGSSGAPKGVIHSHRSVALMIYQGAVSRGLTTDDVWYPAIASSWMACVLGMIGLVNGMTTVMMDGSFKVDSFIDEVSRHKVTAALMVPTMIRRVLDACEGREEVLSSLRLLAYGSAPITVSLLKRAMDALNVRFLQTYGLTEGGWLSHLTPKDHDYALANNPDLLRSVGRPGGMYEISIRDGDTEPVPNGEIGEVWVRGETTMLGYRNLPELTKQVLVDGWLRTHDIGRFDEAGYLYLIDRKNFMIITGAVNVYPSSVESVLEQHPDVAEICVVGAPHPDWGEAVVAVVAPHNGRPLPTVEDLRAFGEIHLSRMELPKHVLRLDSFPRTSTEKVDKRAIRQFVREQTRALPWWQGRTVES</sequence>
<dbReference type="SUPFAM" id="SSF56801">
    <property type="entry name" value="Acetyl-CoA synthetase-like"/>
    <property type="match status" value="1"/>
</dbReference>
<dbReference type="EMBL" id="CP030943">
    <property type="protein sequence ID" value="UUP19998.1"/>
    <property type="molecule type" value="Genomic_DNA"/>
</dbReference>
<name>A0ABY5MR58_9HYPH</name>
<dbReference type="InterPro" id="IPR042099">
    <property type="entry name" value="ANL_N_sf"/>
</dbReference>
<geneLocation type="plasmid" evidence="3 4">
    <name>p1536_2</name>
</geneLocation>
<evidence type="ECO:0000259" key="2">
    <source>
        <dbReference type="Pfam" id="PF13193"/>
    </source>
</evidence>
<keyword evidence="4" id="KW-1185">Reference proteome</keyword>
<proteinExistence type="predicted"/>
<organism evidence="3 4">
    <name type="scientific">Nitratireductor thuwali</name>
    <dbReference type="NCBI Taxonomy" id="2267699"/>
    <lineage>
        <taxon>Bacteria</taxon>
        <taxon>Pseudomonadati</taxon>
        <taxon>Pseudomonadota</taxon>
        <taxon>Alphaproteobacteria</taxon>
        <taxon>Hyphomicrobiales</taxon>
        <taxon>Phyllobacteriaceae</taxon>
        <taxon>Nitratireductor</taxon>
    </lineage>
</organism>
<dbReference type="Pfam" id="PF13193">
    <property type="entry name" value="AMP-binding_C"/>
    <property type="match status" value="1"/>
</dbReference>
<evidence type="ECO:0000313" key="4">
    <source>
        <dbReference type="Proteomes" id="UP001342418"/>
    </source>
</evidence>
<reference evidence="3 4" key="1">
    <citation type="submission" date="2018-07" db="EMBL/GenBank/DDBJ databases">
        <title>Genome sequence of Nitratireductor thuwali#1536.</title>
        <authorList>
            <person name="Michoud G."/>
            <person name="Merlino G."/>
            <person name="Sefrji F.O."/>
            <person name="Daffonchio D."/>
        </authorList>
    </citation>
    <scope>NUCLEOTIDE SEQUENCE [LARGE SCALE GENOMIC DNA]</scope>
    <source>
        <strain evidence="3 4">Nit1536</strain>
        <plasmid evidence="3 4">p1536_2</plasmid>
    </source>
</reference>
<dbReference type="InterPro" id="IPR050237">
    <property type="entry name" value="ATP-dep_AMP-bd_enzyme"/>
</dbReference>
<keyword evidence="3" id="KW-0614">Plasmid</keyword>
<gene>
    <name evidence="3" type="primary">lcfB_2</name>
    <name evidence="3" type="ORF">NTH_04513</name>
</gene>
<dbReference type="PANTHER" id="PTHR43767">
    <property type="entry name" value="LONG-CHAIN-FATTY-ACID--COA LIGASE"/>
    <property type="match status" value="1"/>
</dbReference>
<dbReference type="RefSeq" id="WP_338532390.1">
    <property type="nucleotide sequence ID" value="NZ_CP030943.1"/>
</dbReference>
<dbReference type="InterPro" id="IPR020845">
    <property type="entry name" value="AMP-binding_CS"/>
</dbReference>
<accession>A0ABY5MR58</accession>
<dbReference type="Gene3D" id="3.40.50.12780">
    <property type="entry name" value="N-terminal domain of ligase-like"/>
    <property type="match status" value="1"/>
</dbReference>
<feature type="domain" description="AMP-binding enzyme C-terminal" evidence="2">
    <location>
        <begin position="425"/>
        <end position="500"/>
    </location>
</feature>
<dbReference type="PANTHER" id="PTHR43767:SF1">
    <property type="entry name" value="NONRIBOSOMAL PEPTIDE SYNTHASE PES1 (EUROFUNG)-RELATED"/>
    <property type="match status" value="1"/>
</dbReference>